<gene>
    <name evidence="2" type="ORF">J421_3087</name>
</gene>
<dbReference type="EMBL" id="CP007128">
    <property type="protein sequence ID" value="AHG90624.1"/>
    <property type="molecule type" value="Genomic_DNA"/>
</dbReference>
<keyword evidence="3" id="KW-1185">Reference proteome</keyword>
<feature type="coiled-coil region" evidence="1">
    <location>
        <begin position="160"/>
        <end position="187"/>
    </location>
</feature>
<dbReference type="Proteomes" id="UP000019151">
    <property type="component" value="Chromosome"/>
</dbReference>
<evidence type="ECO:0000313" key="3">
    <source>
        <dbReference type="Proteomes" id="UP000019151"/>
    </source>
</evidence>
<evidence type="ECO:0000313" key="2">
    <source>
        <dbReference type="EMBL" id="AHG90624.1"/>
    </source>
</evidence>
<dbReference type="KEGG" id="gba:J421_3087"/>
<sequence>MFALSAVALLAPEACSLHRRPPAPLDPAADAAAQWPEARRIAQNFALARAFADADSTLRAFAARFPGTPSAAETVYWRALVRLDPTSDEQPSAEVLRDVRTWLDAYIAGGPLQEHYVDAVVLRRIATRFDSLRMAADTRPVPVAAAPAIVNGNLVARDSLKVRDDEIQRLRQELDQAKAELERIRRRLAPPRP</sequence>
<keyword evidence="1" id="KW-0175">Coiled coil</keyword>
<proteinExistence type="predicted"/>
<dbReference type="STRING" id="861299.J421_3087"/>
<organism evidence="2 3">
    <name type="scientific">Gemmatirosa kalamazoonensis</name>
    <dbReference type="NCBI Taxonomy" id="861299"/>
    <lineage>
        <taxon>Bacteria</taxon>
        <taxon>Pseudomonadati</taxon>
        <taxon>Gemmatimonadota</taxon>
        <taxon>Gemmatimonadia</taxon>
        <taxon>Gemmatimonadales</taxon>
        <taxon>Gemmatimonadaceae</taxon>
        <taxon>Gemmatirosa</taxon>
    </lineage>
</organism>
<accession>W0RHN0</accession>
<protein>
    <submittedName>
        <fullName evidence="2">Uncharacterized protein</fullName>
    </submittedName>
</protein>
<name>W0RHN0_9BACT</name>
<dbReference type="AlphaFoldDB" id="W0RHN0"/>
<reference evidence="2 3" key="1">
    <citation type="journal article" date="2014" name="Genome Announc.">
        <title>Genome Sequence and Methylome of Soil Bacterium Gemmatirosa kalamazoonensis KBS708T, a Member of the Rarely Cultivated Gemmatimonadetes Phylum.</title>
        <authorList>
            <person name="Debruyn J.M."/>
            <person name="Radosevich M."/>
            <person name="Wommack K.E."/>
            <person name="Polson S.W."/>
            <person name="Hauser L.J."/>
            <person name="Fawaz M.N."/>
            <person name="Korlach J."/>
            <person name="Tsai Y.C."/>
        </authorList>
    </citation>
    <scope>NUCLEOTIDE SEQUENCE [LARGE SCALE GENOMIC DNA]</scope>
    <source>
        <strain evidence="2 3">KBS708</strain>
    </source>
</reference>
<dbReference type="HOGENOM" id="CLU_1406995_0_0_0"/>
<dbReference type="InParanoid" id="W0RHN0"/>
<evidence type="ECO:0000256" key="1">
    <source>
        <dbReference type="SAM" id="Coils"/>
    </source>
</evidence>